<feature type="binding site" evidence="11">
    <location>
        <position position="173"/>
    </location>
    <ligand>
        <name>NAD(+)</name>
        <dbReference type="ChEBI" id="CHEBI:57540"/>
    </ligand>
</feature>
<comment type="catalytic activity">
    <reaction evidence="10 11">
        <text>NAD(+) + (deoxyribonucleotide)n-3'-hydroxyl + 5'-phospho-(deoxyribonucleotide)m = (deoxyribonucleotide)n+m + AMP + beta-nicotinamide D-nucleotide.</text>
        <dbReference type="EC" id="6.5.1.2"/>
    </reaction>
</comment>
<dbReference type="InterPro" id="IPR036420">
    <property type="entry name" value="BRCT_dom_sf"/>
</dbReference>
<dbReference type="InterPro" id="IPR041663">
    <property type="entry name" value="DisA/LigA_HHH"/>
</dbReference>
<dbReference type="HAMAP" id="MF_01588">
    <property type="entry name" value="DNA_ligase_A"/>
    <property type="match status" value="1"/>
</dbReference>
<evidence type="ECO:0000256" key="3">
    <source>
        <dbReference type="ARBA" id="ARBA00022705"/>
    </source>
</evidence>
<dbReference type="NCBIfam" id="NF005932">
    <property type="entry name" value="PRK07956.1"/>
    <property type="match status" value="1"/>
</dbReference>
<dbReference type="InterPro" id="IPR004150">
    <property type="entry name" value="NAD_DNA_ligase_OB"/>
</dbReference>
<dbReference type="GO" id="GO:0003911">
    <property type="term" value="F:DNA ligase (NAD+) activity"/>
    <property type="evidence" value="ECO:0007669"/>
    <property type="project" value="UniProtKB-EC"/>
</dbReference>
<dbReference type="Gene3D" id="2.40.50.140">
    <property type="entry name" value="Nucleic acid-binding proteins"/>
    <property type="match status" value="1"/>
</dbReference>
<dbReference type="Proteomes" id="UP000638570">
    <property type="component" value="Unassembled WGS sequence"/>
</dbReference>
<feature type="binding site" evidence="11">
    <location>
        <position position="408"/>
    </location>
    <ligand>
        <name>Zn(2+)</name>
        <dbReference type="ChEBI" id="CHEBI:29105"/>
    </ligand>
</feature>
<dbReference type="InterPro" id="IPR013839">
    <property type="entry name" value="DNAligase_adenylation"/>
</dbReference>
<dbReference type="PROSITE" id="PS01056">
    <property type="entry name" value="DNA_LIGASE_N2"/>
    <property type="match status" value="1"/>
</dbReference>
<gene>
    <name evidence="11 13" type="primary">ligA</name>
    <name evidence="13" type="ORF">JKV55_17735</name>
</gene>
<keyword evidence="4 11" id="KW-0479">Metal-binding</keyword>
<dbReference type="Pfam" id="PF01653">
    <property type="entry name" value="DNA_ligase_aden"/>
    <property type="match status" value="1"/>
</dbReference>
<evidence type="ECO:0000256" key="2">
    <source>
        <dbReference type="ARBA" id="ARBA00022598"/>
    </source>
</evidence>
<dbReference type="Gene3D" id="6.20.10.30">
    <property type="match status" value="1"/>
</dbReference>
<keyword evidence="7 11" id="KW-0460">Magnesium</keyword>
<comment type="caution">
    <text evidence="13">The sequence shown here is derived from an EMBL/GenBank/DDBJ whole genome shotgun (WGS) entry which is preliminary data.</text>
</comment>
<evidence type="ECO:0000256" key="11">
    <source>
        <dbReference type="HAMAP-Rule" id="MF_01588"/>
    </source>
</evidence>
<accession>A0ABS1QW98</accession>
<dbReference type="SUPFAM" id="SSF56091">
    <property type="entry name" value="DNA ligase/mRNA capping enzyme, catalytic domain"/>
    <property type="match status" value="1"/>
</dbReference>
<dbReference type="PIRSF" id="PIRSF001604">
    <property type="entry name" value="LigA"/>
    <property type="match status" value="1"/>
</dbReference>
<dbReference type="InterPro" id="IPR003583">
    <property type="entry name" value="Hlx-hairpin-Hlx_DNA-bd_motif"/>
</dbReference>
<dbReference type="SMART" id="SM00532">
    <property type="entry name" value="LIGANc"/>
    <property type="match status" value="1"/>
</dbReference>
<keyword evidence="5 11" id="KW-0227">DNA damage</keyword>
<evidence type="ECO:0000256" key="1">
    <source>
        <dbReference type="ARBA" id="ARBA00004067"/>
    </source>
</evidence>
<dbReference type="Pfam" id="PF03119">
    <property type="entry name" value="DNA_ligase_ZBD"/>
    <property type="match status" value="1"/>
</dbReference>
<dbReference type="PANTHER" id="PTHR23389:SF9">
    <property type="entry name" value="DNA LIGASE"/>
    <property type="match status" value="1"/>
</dbReference>
<dbReference type="InterPro" id="IPR012340">
    <property type="entry name" value="NA-bd_OB-fold"/>
</dbReference>
<dbReference type="SUPFAM" id="SSF47781">
    <property type="entry name" value="RuvA domain 2-like"/>
    <property type="match status" value="1"/>
</dbReference>
<name>A0ABS1QW98_9GAMM</name>
<dbReference type="Pfam" id="PF03120">
    <property type="entry name" value="OB_DNA_ligase"/>
    <property type="match status" value="1"/>
</dbReference>
<dbReference type="InterPro" id="IPR033136">
    <property type="entry name" value="DNA_ligase_CS"/>
</dbReference>
<dbReference type="InterPro" id="IPR001679">
    <property type="entry name" value="DNA_ligase"/>
</dbReference>
<evidence type="ECO:0000256" key="7">
    <source>
        <dbReference type="ARBA" id="ARBA00022842"/>
    </source>
</evidence>
<organism evidence="13 14">
    <name type="scientific">Zobellella iuensis</name>
    <dbReference type="NCBI Taxonomy" id="2803811"/>
    <lineage>
        <taxon>Bacteria</taxon>
        <taxon>Pseudomonadati</taxon>
        <taxon>Pseudomonadota</taxon>
        <taxon>Gammaproteobacteria</taxon>
        <taxon>Aeromonadales</taxon>
        <taxon>Aeromonadaceae</taxon>
        <taxon>Zobellella</taxon>
    </lineage>
</organism>
<keyword evidence="9 11" id="KW-0234">DNA repair</keyword>
<evidence type="ECO:0000256" key="8">
    <source>
        <dbReference type="ARBA" id="ARBA00023027"/>
    </source>
</evidence>
<dbReference type="InterPro" id="IPR001357">
    <property type="entry name" value="BRCT_dom"/>
</dbReference>
<evidence type="ECO:0000256" key="10">
    <source>
        <dbReference type="ARBA" id="ARBA00034005"/>
    </source>
</evidence>
<feature type="binding site" evidence="11">
    <location>
        <position position="113"/>
    </location>
    <ligand>
        <name>NAD(+)</name>
        <dbReference type="ChEBI" id="CHEBI:57540"/>
    </ligand>
</feature>
<feature type="active site" description="N6-AMP-lysine intermediate" evidence="11">
    <location>
        <position position="115"/>
    </location>
</feature>
<feature type="binding site" evidence="11">
    <location>
        <begin position="32"/>
        <end position="36"/>
    </location>
    <ligand>
        <name>NAD(+)</name>
        <dbReference type="ChEBI" id="CHEBI:57540"/>
    </ligand>
</feature>
<comment type="caution">
    <text evidence="11">Lacks conserved residue(s) required for the propagation of feature annotation.</text>
</comment>
<evidence type="ECO:0000256" key="9">
    <source>
        <dbReference type="ARBA" id="ARBA00023204"/>
    </source>
</evidence>
<dbReference type="InterPro" id="IPR013840">
    <property type="entry name" value="DNAligase_N"/>
</dbReference>
<protein>
    <recommendedName>
        <fullName evidence="11">DNA ligase</fullName>
        <ecNumber evidence="11">6.5.1.2</ecNumber>
    </recommendedName>
    <alternativeName>
        <fullName evidence="11">Polydeoxyribonucleotide synthase [NAD(+)]</fullName>
    </alternativeName>
</protein>
<dbReference type="SMART" id="SM00292">
    <property type="entry name" value="BRCT"/>
    <property type="match status" value="1"/>
</dbReference>
<keyword evidence="8 11" id="KW-0520">NAD</keyword>
<proteinExistence type="inferred from homology"/>
<dbReference type="SUPFAM" id="SSF50249">
    <property type="entry name" value="Nucleic acid-binding proteins"/>
    <property type="match status" value="1"/>
</dbReference>
<keyword evidence="6 11" id="KW-0862">Zinc</keyword>
<dbReference type="InterPro" id="IPR004149">
    <property type="entry name" value="Znf_DNAligase_C4"/>
</dbReference>
<dbReference type="EMBL" id="JAERTZ010000032">
    <property type="protein sequence ID" value="MBL1379148.1"/>
    <property type="molecule type" value="Genomic_DNA"/>
</dbReference>
<evidence type="ECO:0000313" key="13">
    <source>
        <dbReference type="EMBL" id="MBL1379148.1"/>
    </source>
</evidence>
<keyword evidence="14" id="KW-1185">Reference proteome</keyword>
<dbReference type="InterPro" id="IPR010994">
    <property type="entry name" value="RuvA_2-like"/>
</dbReference>
<dbReference type="SMART" id="SM00278">
    <property type="entry name" value="HhH1"/>
    <property type="match status" value="4"/>
</dbReference>
<feature type="domain" description="BRCT" evidence="12">
    <location>
        <begin position="597"/>
        <end position="680"/>
    </location>
</feature>
<feature type="binding site" evidence="11">
    <location>
        <position position="432"/>
    </location>
    <ligand>
        <name>Zn(2+)</name>
        <dbReference type="ChEBI" id="CHEBI:29105"/>
    </ligand>
</feature>
<comment type="cofactor">
    <cofactor evidence="11">
        <name>Mg(2+)</name>
        <dbReference type="ChEBI" id="CHEBI:18420"/>
    </cofactor>
    <cofactor evidence="11">
        <name>Mn(2+)</name>
        <dbReference type="ChEBI" id="CHEBI:29035"/>
    </cofactor>
</comment>
<dbReference type="Gene3D" id="3.30.470.30">
    <property type="entry name" value="DNA ligase/mRNA capping enzyme"/>
    <property type="match status" value="1"/>
</dbReference>
<feature type="binding site" evidence="11">
    <location>
        <position position="290"/>
    </location>
    <ligand>
        <name>NAD(+)</name>
        <dbReference type="ChEBI" id="CHEBI:57540"/>
    </ligand>
</feature>
<dbReference type="Pfam" id="PF12826">
    <property type="entry name" value="HHH_2"/>
    <property type="match status" value="1"/>
</dbReference>
<sequence length="680" mass="73982">MSDAKARILALREQLDSYNYQYYVEDAPSVPDAEYDRLMRELVALEQAHPELLDPDSPSQKVGGAPVSAFPEVRHALPMLSLDNVFSDEELAAFEKRVMDRLGRAEPLDFCCEPKLDGLAVSLVYEQGRLVQAATRGDGSTGEGITENVRTIRAVPLKLKGEGWPVRLEVRGEVYMPRAGFENMNQAARAEGGKIFANPRNAAAGSLRQLDSRITARRPLAFYCYGVGLVEGEPLAGRHFDSLQRLKQWGLPVCPEIKRVQGKAGCQAFHDDILARRESLPYEIDGVVYKVDELALQQRLGFVARAPRWACAHKFPAQEELTRLLKVEFQVGRTGAITPVAKLEPVPVAGVMVSNATLHNADEIARLGVMEGDTVIVRRAGDVIPQVVAVVLERRPADAQAIEFPDHCPVCDAEIERIEGEAVARCTGGLFCAAQRKEAIRHFASRKALDIEGLGTKLVEQLVDQEKVKTPADLFHLDHATLAGLERMGEKSATNLLAALDKARHTTLSRFLYALGIREVGEATASNLAQHFRALESVMQAEVETLLAVPDVGEVVAKHIYYFFRQPHNQEVVQALVAPREQGGCGLNWPAIEAVPVAAQPLAGQTFVLTGTLGQLSRNDAKAALQALGAKVAGSVSAKTSWVVAGEAAGSKLVKAQELGVPVMDEAALLVLLAEHGWQP</sequence>
<evidence type="ECO:0000256" key="6">
    <source>
        <dbReference type="ARBA" id="ARBA00022833"/>
    </source>
</evidence>
<comment type="similarity">
    <text evidence="11">Belongs to the NAD-dependent DNA ligase family. LigA subfamily.</text>
</comment>
<dbReference type="Gene3D" id="1.10.150.20">
    <property type="entry name" value="5' to 3' exonuclease, C-terminal subdomain"/>
    <property type="match status" value="2"/>
</dbReference>
<feature type="binding site" evidence="11">
    <location>
        <position position="314"/>
    </location>
    <ligand>
        <name>NAD(+)</name>
        <dbReference type="ChEBI" id="CHEBI:57540"/>
    </ligand>
</feature>
<evidence type="ECO:0000313" key="14">
    <source>
        <dbReference type="Proteomes" id="UP000638570"/>
    </source>
</evidence>
<keyword evidence="3 11" id="KW-0235">DNA replication</keyword>
<evidence type="ECO:0000256" key="4">
    <source>
        <dbReference type="ARBA" id="ARBA00022723"/>
    </source>
</evidence>
<feature type="binding site" evidence="11">
    <location>
        <begin position="81"/>
        <end position="82"/>
    </location>
    <ligand>
        <name>NAD(+)</name>
        <dbReference type="ChEBI" id="CHEBI:57540"/>
    </ligand>
</feature>
<feature type="binding site" evidence="11">
    <location>
        <position position="136"/>
    </location>
    <ligand>
        <name>NAD(+)</name>
        <dbReference type="ChEBI" id="CHEBI:57540"/>
    </ligand>
</feature>
<evidence type="ECO:0000256" key="5">
    <source>
        <dbReference type="ARBA" id="ARBA00022763"/>
    </source>
</evidence>
<reference evidence="14" key="1">
    <citation type="submission" date="2021-01" db="EMBL/GenBank/DDBJ databases">
        <title>Genome public.</title>
        <authorList>
            <person name="Liu C."/>
            <person name="Sun Q."/>
        </authorList>
    </citation>
    <scope>NUCLEOTIDE SEQUENCE [LARGE SCALE GENOMIC DNA]</scope>
    <source>
        <strain evidence="14">CGMCC 1.18722</strain>
    </source>
</reference>
<dbReference type="Pfam" id="PF14520">
    <property type="entry name" value="HHH_5"/>
    <property type="match status" value="1"/>
</dbReference>
<dbReference type="Gene3D" id="1.10.287.610">
    <property type="entry name" value="Helix hairpin bin"/>
    <property type="match status" value="1"/>
</dbReference>
<keyword evidence="2 11" id="KW-0436">Ligase</keyword>
<keyword evidence="11" id="KW-0464">Manganese</keyword>
<dbReference type="CDD" id="cd00114">
    <property type="entry name" value="LIGANc"/>
    <property type="match status" value="1"/>
</dbReference>
<dbReference type="EC" id="6.5.1.2" evidence="11"/>
<comment type="function">
    <text evidence="1 11">DNA ligase that catalyzes the formation of phosphodiester linkages between 5'-phosphoryl and 3'-hydroxyl groups in double-stranded DNA using NAD as a coenzyme and as the energy source for the reaction. It is essential for DNA replication and repair of damaged DNA.</text>
</comment>
<dbReference type="PANTHER" id="PTHR23389">
    <property type="entry name" value="CHROMOSOME TRANSMISSION FIDELITY FACTOR 18"/>
    <property type="match status" value="1"/>
</dbReference>
<dbReference type="NCBIfam" id="TIGR00575">
    <property type="entry name" value="dnlj"/>
    <property type="match status" value="1"/>
</dbReference>
<dbReference type="Gene3D" id="3.40.50.10190">
    <property type="entry name" value="BRCT domain"/>
    <property type="match status" value="1"/>
</dbReference>
<dbReference type="Pfam" id="PF00533">
    <property type="entry name" value="BRCT"/>
    <property type="match status" value="1"/>
</dbReference>
<dbReference type="RefSeq" id="WP_202088203.1">
    <property type="nucleotide sequence ID" value="NZ_JAERTZ010000032.1"/>
</dbReference>
<dbReference type="PROSITE" id="PS50172">
    <property type="entry name" value="BRCT"/>
    <property type="match status" value="1"/>
</dbReference>
<dbReference type="CDD" id="cd17748">
    <property type="entry name" value="BRCT_DNA_ligase_like"/>
    <property type="match status" value="1"/>
</dbReference>
<feature type="binding site" evidence="11">
    <location>
        <position position="411"/>
    </location>
    <ligand>
        <name>Zn(2+)</name>
        <dbReference type="ChEBI" id="CHEBI:29105"/>
    </ligand>
</feature>
<dbReference type="SUPFAM" id="SSF52113">
    <property type="entry name" value="BRCT domain"/>
    <property type="match status" value="1"/>
</dbReference>
<evidence type="ECO:0000259" key="12">
    <source>
        <dbReference type="PROSITE" id="PS50172"/>
    </source>
</evidence>